<proteinExistence type="predicted"/>
<feature type="non-terminal residue" evidence="1">
    <location>
        <position position="1"/>
    </location>
</feature>
<accession>A0A9W8JC90</accession>
<comment type="caution">
    <text evidence="1">The sequence shown here is derived from an EMBL/GenBank/DDBJ whole genome shotgun (WGS) entry which is preliminary data.</text>
</comment>
<evidence type="ECO:0000313" key="2">
    <source>
        <dbReference type="Proteomes" id="UP001140091"/>
    </source>
</evidence>
<reference evidence="1" key="1">
    <citation type="submission" date="2022-06" db="EMBL/GenBank/DDBJ databases">
        <title>Genome Sequence of Candolleomyces eurysporus.</title>
        <authorList>
            <person name="Buettner E."/>
        </authorList>
    </citation>
    <scope>NUCLEOTIDE SEQUENCE</scope>
    <source>
        <strain evidence="1">VTCC 930004</strain>
    </source>
</reference>
<organism evidence="1 2">
    <name type="scientific">Candolleomyces eurysporus</name>
    <dbReference type="NCBI Taxonomy" id="2828524"/>
    <lineage>
        <taxon>Eukaryota</taxon>
        <taxon>Fungi</taxon>
        <taxon>Dikarya</taxon>
        <taxon>Basidiomycota</taxon>
        <taxon>Agaricomycotina</taxon>
        <taxon>Agaricomycetes</taxon>
        <taxon>Agaricomycetidae</taxon>
        <taxon>Agaricales</taxon>
        <taxon>Agaricineae</taxon>
        <taxon>Psathyrellaceae</taxon>
        <taxon>Candolleomyces</taxon>
    </lineage>
</organism>
<dbReference type="AlphaFoldDB" id="A0A9W8JC90"/>
<keyword evidence="2" id="KW-1185">Reference proteome</keyword>
<dbReference type="Proteomes" id="UP001140091">
    <property type="component" value="Unassembled WGS sequence"/>
</dbReference>
<sequence>MGRTIKYRTEEQRKAVRCEQRFQRSLRPGAKEARRKENRRAYARKKVIVVPELSDVVVALASEEISEDSLEKHLFVHHSISAAPLKLPGIVLTDTDFQTMLGHPPYPSHIINYASFEKEWPKISAAFHGYVSRTYISEQTKWVNQAASRDRASLASELSKLYQDLTKHWKQFDIEKREYGDELPTEFITFQNQLWFSRRLTWLVADMACLVEGLDLLLDSIREQLSHFQ</sequence>
<evidence type="ECO:0000313" key="1">
    <source>
        <dbReference type="EMBL" id="KAJ2932251.1"/>
    </source>
</evidence>
<name>A0A9W8JC90_9AGAR</name>
<dbReference type="EMBL" id="JANBPK010000777">
    <property type="protein sequence ID" value="KAJ2932251.1"/>
    <property type="molecule type" value="Genomic_DNA"/>
</dbReference>
<protein>
    <submittedName>
        <fullName evidence="1">Uncharacterized protein</fullName>
    </submittedName>
</protein>
<gene>
    <name evidence="1" type="ORF">H1R20_g4859</name>
</gene>